<keyword evidence="2" id="KW-0472">Membrane</keyword>
<reference evidence="3 4" key="1">
    <citation type="submission" date="2018-04" db="EMBL/GenBank/DDBJ databases">
        <title>Complete genome uncultured novel isolate.</title>
        <authorList>
            <person name="Merlino G."/>
        </authorList>
    </citation>
    <scope>NUCLEOTIDE SEQUENCE [LARGE SCALE GENOMIC DNA]</scope>
    <source>
        <strain evidence="4">R1DC9</strain>
    </source>
</reference>
<accession>A0A4D7JRU0</accession>
<evidence type="ECO:0000256" key="1">
    <source>
        <dbReference type="SAM" id="Coils"/>
    </source>
</evidence>
<evidence type="ECO:0008006" key="5">
    <source>
        <dbReference type="Google" id="ProtNLM"/>
    </source>
</evidence>
<keyword evidence="2" id="KW-1133">Transmembrane helix</keyword>
<feature type="transmembrane region" description="Helical" evidence="2">
    <location>
        <begin position="126"/>
        <end position="144"/>
    </location>
</feature>
<dbReference type="AlphaFoldDB" id="A0A4D7JRU0"/>
<feature type="transmembrane region" description="Helical" evidence="2">
    <location>
        <begin position="26"/>
        <end position="49"/>
    </location>
</feature>
<keyword evidence="1" id="KW-0175">Coiled coil</keyword>
<dbReference type="KEGG" id="fpf:DCC35_02120"/>
<keyword evidence="2" id="KW-0812">Transmembrane</keyword>
<protein>
    <recommendedName>
        <fullName evidence="5">DUF4175 domain-containing protein</fullName>
    </recommendedName>
</protein>
<sequence length="1059" mass="123320">MTSFLGIYLIVSALEYFSYFSGSVRFILFLILSITFISLVIAGLIIPFIRLLRSDKLLTDESAAIFIGKHFPEINDRLINTLQLRSISLGDQSLIQAEISKRINELDKFDFSDAVNFSKLKKYLKYAAPPIGLVLILLFFYPSFITQSTERLINFDKHYVKPAPFNFDLLSNTLTYKRGDKAIISVSLKGEKIPENCYLVTPTRTYSLNKSEDNTYSLIIEQIQRGFEFYFEAAGYQSVTYNLKVVDKPMITSLNIQADYPAYTGLKDESFSNTNNIIVPEGTKLLFNWQTQFADQAVISDDTNRIIKNISQNISKLTYNKSAIFPQNLSLSLIGKDGQKEIASNIELSVIKDKYPAIEYQTQLDSVLYSYVIIGGKVTDDYGLTRLKLFFRNNPEKKFRSINISIPKQNSAGFYYQWNIDSLLNNSDYGVEYYLTIWDNDAVNGHKATSTSKRNLNLPSTKEIKEELAQRKAETESGIQKQIEQAQELNKQLDDVNQKLKTKKELEYNDKQELKEVLEKQEELRKELQKMKESYNELNEQQKRFNKLDENLKNKSEKLQKLMDDLLDEETKRLYEELQKMLEDQSNLNEIQEQLENIQFNEKELEQNLDRALELFKQLQFDLKLKENIDQLDELQKEQQELSEQNEGNQELNKQEKIKEEFEDLKNSMDELEEINNELSNPKNLENTEQEQENIDENLEKSIEELQKNSNPSKINDQQKKTNEEMKKMQQSLSGMQQSMEMESMNENLDDLRFLLENLIKISKDQEELFQSLSKLDNSDPRYKSLSNKQLEIKNDSKIIEDSLRSLASRVFVIEATVTRELASMNKQIDEAVTLLKEKKVKEAVADQQFAMMHMNNLALLLDDVMQQMQQAMANAMGMPNNKDGKQQGMPGLKQLQQQLSDKIEQLKKSGKTGRQLSEELARYAAEQERIRRMMEEMKEELNNEDGGSGIGGDIIKKMEENEEDLVNKNITEKTIERQKEIMTRMLEFEKAMKEREMDDERKGETAKEDYQKIPPSFKKYIREMEKEIELLKTVPLNLNPYYKREVNKYINKIQKTTN</sequence>
<evidence type="ECO:0000256" key="2">
    <source>
        <dbReference type="SAM" id="Phobius"/>
    </source>
</evidence>
<keyword evidence="4" id="KW-1185">Reference proteome</keyword>
<gene>
    <name evidence="3" type="ORF">DCC35_02120</name>
</gene>
<dbReference type="Proteomes" id="UP000298616">
    <property type="component" value="Chromosome"/>
</dbReference>
<organism evidence="3 4">
    <name type="scientific">Mangrovivirga cuniculi</name>
    <dbReference type="NCBI Taxonomy" id="2715131"/>
    <lineage>
        <taxon>Bacteria</taxon>
        <taxon>Pseudomonadati</taxon>
        <taxon>Bacteroidota</taxon>
        <taxon>Cytophagia</taxon>
        <taxon>Cytophagales</taxon>
        <taxon>Mangrovivirgaceae</taxon>
        <taxon>Mangrovivirga</taxon>
    </lineage>
</organism>
<feature type="coiled-coil region" evidence="1">
    <location>
        <begin position="855"/>
        <end position="945"/>
    </location>
</feature>
<proteinExistence type="predicted"/>
<dbReference type="EMBL" id="CP028923">
    <property type="protein sequence ID" value="QCK13635.1"/>
    <property type="molecule type" value="Genomic_DNA"/>
</dbReference>
<feature type="coiled-coil region" evidence="1">
    <location>
        <begin position="465"/>
        <end position="709"/>
    </location>
</feature>
<evidence type="ECO:0000313" key="4">
    <source>
        <dbReference type="Proteomes" id="UP000298616"/>
    </source>
</evidence>
<evidence type="ECO:0000313" key="3">
    <source>
        <dbReference type="EMBL" id="QCK13635.1"/>
    </source>
</evidence>
<name>A0A4D7JRU0_9BACT</name>